<feature type="transmembrane region" description="Helical" evidence="6">
    <location>
        <begin position="372"/>
        <end position="394"/>
    </location>
</feature>
<dbReference type="GO" id="GO:0016020">
    <property type="term" value="C:membrane"/>
    <property type="evidence" value="ECO:0007669"/>
    <property type="project" value="UniProtKB-SubCell"/>
</dbReference>
<dbReference type="InterPro" id="IPR005828">
    <property type="entry name" value="MFS_sugar_transport-like"/>
</dbReference>
<dbReference type="InterPro" id="IPR050360">
    <property type="entry name" value="MFS_Sugar_Transporters"/>
</dbReference>
<accession>A0A2J6QZ77</accession>
<dbReference type="PANTHER" id="PTHR48022">
    <property type="entry name" value="PLASTIDIC GLUCOSE TRANSPORTER 4"/>
    <property type="match status" value="1"/>
</dbReference>
<feature type="transmembrane region" description="Helical" evidence="6">
    <location>
        <begin position="340"/>
        <end position="360"/>
    </location>
</feature>
<evidence type="ECO:0000313" key="9">
    <source>
        <dbReference type="Proteomes" id="UP000235786"/>
    </source>
</evidence>
<name>A0A2J6QZ77_HYAVF</name>
<dbReference type="Gene3D" id="1.20.1250.20">
    <property type="entry name" value="MFS general substrate transporter like domains"/>
    <property type="match status" value="1"/>
</dbReference>
<evidence type="ECO:0000259" key="7">
    <source>
        <dbReference type="PROSITE" id="PS50850"/>
    </source>
</evidence>
<feature type="transmembrane region" description="Helical" evidence="6">
    <location>
        <begin position="311"/>
        <end position="333"/>
    </location>
</feature>
<dbReference type="InterPro" id="IPR005829">
    <property type="entry name" value="Sugar_transporter_CS"/>
</dbReference>
<feature type="transmembrane region" description="Helical" evidence="6">
    <location>
        <begin position="129"/>
        <end position="146"/>
    </location>
</feature>
<evidence type="ECO:0000256" key="5">
    <source>
        <dbReference type="ARBA" id="ARBA00023136"/>
    </source>
</evidence>
<feature type="transmembrane region" description="Helical" evidence="6">
    <location>
        <begin position="443"/>
        <end position="461"/>
    </location>
</feature>
<comment type="subcellular location">
    <subcellularLocation>
        <location evidence="1">Membrane</location>
        <topology evidence="1">Multi-pass membrane protein</topology>
    </subcellularLocation>
</comment>
<keyword evidence="9" id="KW-1185">Reference proteome</keyword>
<comment type="similarity">
    <text evidence="2">Belongs to the major facilitator superfamily. Sugar transporter (TC 2.A.1.1) family.</text>
</comment>
<dbReference type="Pfam" id="PF00083">
    <property type="entry name" value="Sugar_tr"/>
    <property type="match status" value="1"/>
</dbReference>
<feature type="transmembrane region" description="Helical" evidence="6">
    <location>
        <begin position="277"/>
        <end position="299"/>
    </location>
</feature>
<feature type="transmembrane region" description="Helical" evidence="6">
    <location>
        <begin position="72"/>
        <end position="93"/>
    </location>
</feature>
<feature type="transmembrane region" description="Helical" evidence="6">
    <location>
        <begin position="99"/>
        <end position="117"/>
    </location>
</feature>
<dbReference type="GO" id="GO:0005351">
    <property type="term" value="F:carbohydrate:proton symporter activity"/>
    <property type="evidence" value="ECO:0007669"/>
    <property type="project" value="TreeGrafter"/>
</dbReference>
<keyword evidence="5 6" id="KW-0472">Membrane</keyword>
<feature type="transmembrane region" description="Helical" evidence="6">
    <location>
        <begin position="406"/>
        <end position="431"/>
    </location>
</feature>
<dbReference type="PANTHER" id="PTHR48022:SF10">
    <property type="entry name" value="MAJOR FACILITATOR SUPERFAMILY (MFS) PROFILE DOMAIN-CONTAINING PROTEIN"/>
    <property type="match status" value="1"/>
</dbReference>
<keyword evidence="3 6" id="KW-0812">Transmembrane</keyword>
<evidence type="ECO:0000256" key="4">
    <source>
        <dbReference type="ARBA" id="ARBA00022989"/>
    </source>
</evidence>
<keyword evidence="4 6" id="KW-1133">Transmembrane helix</keyword>
<evidence type="ECO:0000256" key="3">
    <source>
        <dbReference type="ARBA" id="ARBA00022692"/>
    </source>
</evidence>
<dbReference type="OrthoDB" id="6612291at2759"/>
<evidence type="ECO:0000313" key="8">
    <source>
        <dbReference type="EMBL" id="PMD31531.1"/>
    </source>
</evidence>
<dbReference type="FunFam" id="1.20.1250.20:FF:000078">
    <property type="entry name" value="MFS maltose transporter, putative"/>
    <property type="match status" value="1"/>
</dbReference>
<dbReference type="PROSITE" id="PS50850">
    <property type="entry name" value="MFS"/>
    <property type="match status" value="1"/>
</dbReference>
<dbReference type="Proteomes" id="UP000235786">
    <property type="component" value="Unassembled WGS sequence"/>
</dbReference>
<dbReference type="InterPro" id="IPR036259">
    <property type="entry name" value="MFS_trans_sf"/>
</dbReference>
<evidence type="ECO:0000256" key="2">
    <source>
        <dbReference type="ARBA" id="ARBA00010992"/>
    </source>
</evidence>
<dbReference type="EMBL" id="KZ613962">
    <property type="protein sequence ID" value="PMD31531.1"/>
    <property type="molecule type" value="Genomic_DNA"/>
</dbReference>
<sequence>MASPTPERKDTIRAHWKCLAACTLMSMCPFQYGVDFGIIGSLQAMEGFLKVFGYKDPASPTGWNISPGRQQLISSLMILGAFIASTAAGPIALLLSRKWSIWTAVGLCVIANVIMMTTDKIGGLYAGRLIIGLANGLFMTFAQLYLQECAPAKYRGLTISAFNTWTSIGTLVGTVIDNGTSTIKSKQAYIIPLGIVYVVPGILAIGMLFIPESPRWLLQMDREEAARKSLKWLRPFPELVDAELAEMKAAIDAEKHIAVNVEIIDIWRNPIDRRRTLLAVGAVSLQAASGAMYMISYGTYFFEMAKVGSPFMNACILTAVGVIIIIINSCIITKWGRRRVFLINGMIVCGFCQLIVAAVYTARPGTVSTGKVIVGISVVYIMGYNGMVASYAWLCGGEFPSQRLRSYTFGLAASIGFFGAWLATFTAPYFINPSALNWGPKYGYIWAPSCFIGALWAYFYLPEVKNRTFEEIDEMFMAKLPARKFRGYKCVGPAVFAIDEKNQTRVSVEEVVWTNPHVVAETMMHVE</sequence>
<evidence type="ECO:0000256" key="1">
    <source>
        <dbReference type="ARBA" id="ARBA00004141"/>
    </source>
</evidence>
<feature type="transmembrane region" description="Helical" evidence="6">
    <location>
        <begin position="189"/>
        <end position="210"/>
    </location>
</feature>
<reference evidence="8 9" key="1">
    <citation type="submission" date="2016-04" db="EMBL/GenBank/DDBJ databases">
        <title>A degradative enzymes factory behind the ericoid mycorrhizal symbiosis.</title>
        <authorList>
            <consortium name="DOE Joint Genome Institute"/>
            <person name="Martino E."/>
            <person name="Morin E."/>
            <person name="Grelet G."/>
            <person name="Kuo A."/>
            <person name="Kohler A."/>
            <person name="Daghino S."/>
            <person name="Barry K."/>
            <person name="Choi C."/>
            <person name="Cichocki N."/>
            <person name="Clum A."/>
            <person name="Copeland A."/>
            <person name="Hainaut M."/>
            <person name="Haridas S."/>
            <person name="Labutti K."/>
            <person name="Lindquist E."/>
            <person name="Lipzen A."/>
            <person name="Khouja H.-R."/>
            <person name="Murat C."/>
            <person name="Ohm R."/>
            <person name="Olson A."/>
            <person name="Spatafora J."/>
            <person name="Veneault-Fourrey C."/>
            <person name="Henrissat B."/>
            <person name="Grigoriev I."/>
            <person name="Martin F."/>
            <person name="Perotto S."/>
        </authorList>
    </citation>
    <scope>NUCLEOTIDE SEQUENCE [LARGE SCALE GENOMIC DNA]</scope>
    <source>
        <strain evidence="8 9">F</strain>
    </source>
</reference>
<protein>
    <submittedName>
        <fullName evidence="8">Putative maltose permease</fullName>
    </submittedName>
</protein>
<dbReference type="SUPFAM" id="SSF103473">
    <property type="entry name" value="MFS general substrate transporter"/>
    <property type="match status" value="1"/>
</dbReference>
<dbReference type="PROSITE" id="PS00217">
    <property type="entry name" value="SUGAR_TRANSPORT_2"/>
    <property type="match status" value="1"/>
</dbReference>
<proteinExistence type="inferred from homology"/>
<organism evidence="8 9">
    <name type="scientific">Hyaloscypha variabilis (strain UAMH 11265 / GT02V1 / F)</name>
    <name type="common">Meliniomyces variabilis</name>
    <dbReference type="NCBI Taxonomy" id="1149755"/>
    <lineage>
        <taxon>Eukaryota</taxon>
        <taxon>Fungi</taxon>
        <taxon>Dikarya</taxon>
        <taxon>Ascomycota</taxon>
        <taxon>Pezizomycotina</taxon>
        <taxon>Leotiomycetes</taxon>
        <taxon>Helotiales</taxon>
        <taxon>Hyaloscyphaceae</taxon>
        <taxon>Hyaloscypha</taxon>
        <taxon>Hyaloscypha variabilis</taxon>
    </lineage>
</organism>
<evidence type="ECO:0000256" key="6">
    <source>
        <dbReference type="SAM" id="Phobius"/>
    </source>
</evidence>
<dbReference type="InterPro" id="IPR020846">
    <property type="entry name" value="MFS_dom"/>
</dbReference>
<gene>
    <name evidence="8" type="ORF">L207DRAFT_558622</name>
</gene>
<feature type="domain" description="Major facilitator superfamily (MFS) profile" evidence="7">
    <location>
        <begin position="21"/>
        <end position="465"/>
    </location>
</feature>
<dbReference type="AlphaFoldDB" id="A0A2J6QZ77"/>